<protein>
    <recommendedName>
        <fullName evidence="10">Terpene synthase N-terminal domain-containing protein</fullName>
    </recommendedName>
</protein>
<dbReference type="InterPro" id="IPR008949">
    <property type="entry name" value="Isoprenoid_synthase_dom_sf"/>
</dbReference>
<dbReference type="EMBL" id="CACVBM020001385">
    <property type="protein sequence ID" value="CAA7048213.1"/>
    <property type="molecule type" value="Genomic_DNA"/>
</dbReference>
<evidence type="ECO:0000313" key="8">
    <source>
        <dbReference type="EMBL" id="CAA7048213.1"/>
    </source>
</evidence>
<dbReference type="SUPFAM" id="SSF48239">
    <property type="entry name" value="Terpenoid cyclases/Protein prenyltransferases"/>
    <property type="match status" value="2"/>
</dbReference>
<keyword evidence="1" id="KW-0479">Metal-binding</keyword>
<comment type="caution">
    <text evidence="8">The sequence shown here is derived from an EMBL/GenBank/DDBJ whole genome shotgun (WGS) entry which is preliminary data.</text>
</comment>
<dbReference type="InterPro" id="IPR044814">
    <property type="entry name" value="Terpene_cyclase_plant_C1"/>
</dbReference>
<keyword evidence="9" id="KW-1185">Reference proteome</keyword>
<evidence type="ECO:0000259" key="7">
    <source>
        <dbReference type="Pfam" id="PF03936"/>
    </source>
</evidence>
<sequence length="703" mass="81436">MEAIRIFGPKLGSKLSVRSQTNLLPSCNLSRLPLTSFPGKYAHRVPLKATTNTLACEDEENNRKFKKLEPSEWRHQFLSVHVDFSEMDALGREIEALKPKVREMFMSSIGSKSSKKNILFIYLLVSLGLAYHFEDEIEQRLKDSFQKIEEMMEGEDDLYTVSVIFFVFRRYGHNISSDVFTRFKEDHGKFKECLAGDAKGILSLYEAAHMGTTTDHILDEALSFTLCYLESIAASESCKLNLSRRIRLSLDQPQHKNMDILVAKEYIWFYEQEEDCDKTLLKFSKLNFKFLQLHYLQELQILSKWYKENNFESKLPPYYRDILVEMSFATLAYMEPKYSRVRIMLTKLYATQVMIDDTCDIYASLSEVEILASTIERWDLDDHAMDGLPNYMKYVVKFVFDTFQEFERELGSELGGSYGVKATIEEFKIFVRANLLLAKWAAVGHLPSFDEYLDATGDEFAIYLTLTGILMAMDHNICKKEAYEWLKSRDKLVRAITIKSRVEDDMFGYEDDMSRGYVTGSINCYKKQYGVTEEEAFRKLREMIVDGDKMMNGEFLKPINVPKQSLKLVPLKATTHDLASEDEANNRKFKKVEPSVWSHQFLSAHVDFSEIDVLGREIEALKPKVREMFMSLIGSKKKILFIFLLVSLGLAYHFEDEIEECLRDGSEKIEEMMEGEDDLYTVSVIFWVLRRYGHNISSGKGSV</sequence>
<evidence type="ECO:0000256" key="2">
    <source>
        <dbReference type="ARBA" id="ARBA00022842"/>
    </source>
</evidence>
<dbReference type="PANTHER" id="PTHR31225">
    <property type="entry name" value="OS04G0344100 PROTEIN-RELATED"/>
    <property type="match status" value="1"/>
</dbReference>
<gene>
    <name evidence="8" type="ORF">MERR_LOCUS35448</name>
</gene>
<dbReference type="CDD" id="cd00684">
    <property type="entry name" value="Terpene_cyclase_plant_C1"/>
    <property type="match status" value="1"/>
</dbReference>
<feature type="domain" description="Terpene synthase N-terminal" evidence="6">
    <location>
        <begin position="72"/>
        <end position="249"/>
    </location>
</feature>
<dbReference type="InterPro" id="IPR008930">
    <property type="entry name" value="Terpenoid_cyclase/PrenylTrfase"/>
</dbReference>
<dbReference type="InterPro" id="IPR005630">
    <property type="entry name" value="Terpene_synthase_metal-bd"/>
</dbReference>
<keyword evidence="2" id="KW-0460">Magnesium</keyword>
<keyword evidence="3" id="KW-0464">Manganese</keyword>
<dbReference type="GO" id="GO:0000287">
    <property type="term" value="F:magnesium ion binding"/>
    <property type="evidence" value="ECO:0007669"/>
    <property type="project" value="InterPro"/>
</dbReference>
<evidence type="ECO:0000256" key="5">
    <source>
        <dbReference type="ARBA" id="ARBA00038405"/>
    </source>
</evidence>
<dbReference type="SUPFAM" id="SSF48576">
    <property type="entry name" value="Terpenoid synthases"/>
    <property type="match status" value="1"/>
</dbReference>
<dbReference type="Gene3D" id="1.10.600.10">
    <property type="entry name" value="Farnesyl Diphosphate Synthase"/>
    <property type="match status" value="1"/>
</dbReference>
<proteinExistence type="inferred from homology"/>
<evidence type="ECO:0000256" key="3">
    <source>
        <dbReference type="ARBA" id="ARBA00023211"/>
    </source>
</evidence>
<organism evidence="8 9">
    <name type="scientific">Microthlaspi erraticum</name>
    <dbReference type="NCBI Taxonomy" id="1685480"/>
    <lineage>
        <taxon>Eukaryota</taxon>
        <taxon>Viridiplantae</taxon>
        <taxon>Streptophyta</taxon>
        <taxon>Embryophyta</taxon>
        <taxon>Tracheophyta</taxon>
        <taxon>Spermatophyta</taxon>
        <taxon>Magnoliopsida</taxon>
        <taxon>eudicotyledons</taxon>
        <taxon>Gunneridae</taxon>
        <taxon>Pentapetalae</taxon>
        <taxon>rosids</taxon>
        <taxon>malvids</taxon>
        <taxon>Brassicales</taxon>
        <taxon>Brassicaceae</taxon>
        <taxon>Coluteocarpeae</taxon>
        <taxon>Microthlaspi</taxon>
    </lineage>
</organism>
<dbReference type="GO" id="GO:0016102">
    <property type="term" value="P:diterpenoid biosynthetic process"/>
    <property type="evidence" value="ECO:0007669"/>
    <property type="project" value="InterPro"/>
</dbReference>
<dbReference type="PANTHER" id="PTHR31225:SF242">
    <property type="entry name" value="TERPENOID SYNTHASE 9"/>
    <property type="match status" value="1"/>
</dbReference>
<dbReference type="InterPro" id="IPR036965">
    <property type="entry name" value="Terpene_synth_N_sf"/>
</dbReference>
<dbReference type="AlphaFoldDB" id="A0A6D2KFU8"/>
<dbReference type="Pfam" id="PF01397">
    <property type="entry name" value="Terpene_synth"/>
    <property type="match status" value="2"/>
</dbReference>
<dbReference type="InterPro" id="IPR050148">
    <property type="entry name" value="Terpene_synthase-like"/>
</dbReference>
<dbReference type="Proteomes" id="UP000467841">
    <property type="component" value="Unassembled WGS sequence"/>
</dbReference>
<dbReference type="GO" id="GO:0010333">
    <property type="term" value="F:terpene synthase activity"/>
    <property type="evidence" value="ECO:0007669"/>
    <property type="project" value="InterPro"/>
</dbReference>
<comment type="similarity">
    <text evidence="5">Belongs to the terpene synthase family. Tpsa subfamily.</text>
</comment>
<keyword evidence="4" id="KW-0456">Lyase</keyword>
<accession>A0A6D2KFU8</accession>
<evidence type="ECO:0000313" key="9">
    <source>
        <dbReference type="Proteomes" id="UP000467841"/>
    </source>
</evidence>
<dbReference type="OrthoDB" id="1074735at2759"/>
<evidence type="ECO:0000256" key="1">
    <source>
        <dbReference type="ARBA" id="ARBA00022723"/>
    </source>
</evidence>
<dbReference type="Pfam" id="PF03936">
    <property type="entry name" value="Terpene_synth_C"/>
    <property type="match status" value="1"/>
</dbReference>
<name>A0A6D2KFU8_9BRAS</name>
<feature type="domain" description="Terpene synthase metal-binding" evidence="7">
    <location>
        <begin position="307"/>
        <end position="549"/>
    </location>
</feature>
<feature type="domain" description="Terpene synthase N-terminal" evidence="6">
    <location>
        <begin position="597"/>
        <end position="698"/>
    </location>
</feature>
<evidence type="ECO:0008006" key="10">
    <source>
        <dbReference type="Google" id="ProtNLM"/>
    </source>
</evidence>
<reference evidence="8" key="1">
    <citation type="submission" date="2020-01" db="EMBL/GenBank/DDBJ databases">
        <authorList>
            <person name="Mishra B."/>
        </authorList>
    </citation>
    <scope>NUCLEOTIDE SEQUENCE [LARGE SCALE GENOMIC DNA]</scope>
</reference>
<dbReference type="FunFam" id="1.50.10.130:FF:000001">
    <property type="entry name" value="Isoprene synthase, chloroplastic"/>
    <property type="match status" value="1"/>
</dbReference>
<evidence type="ECO:0000256" key="4">
    <source>
        <dbReference type="ARBA" id="ARBA00023239"/>
    </source>
</evidence>
<evidence type="ECO:0000259" key="6">
    <source>
        <dbReference type="Pfam" id="PF01397"/>
    </source>
</evidence>
<dbReference type="InterPro" id="IPR001906">
    <property type="entry name" value="Terpene_synth_N"/>
</dbReference>
<dbReference type="Gene3D" id="1.50.10.130">
    <property type="entry name" value="Terpene synthase, N-terminal domain"/>
    <property type="match status" value="2"/>
</dbReference>